<dbReference type="Pfam" id="PF00893">
    <property type="entry name" value="Multi_Drug_Res"/>
    <property type="match status" value="1"/>
</dbReference>
<sequence length="110" mass="11540">MNAWFLLGIAIIVEVIGSNSIKASDGFTKPIPTAIAIVAFVIALYLLSIITRTLPLGIVYAIWSGVGIVLTALVAFFLFGQKPDLAGFIGMAMIIGGVLVINLFSSSSSH</sequence>
<dbReference type="GO" id="GO:0015199">
    <property type="term" value="F:amino-acid betaine transmembrane transporter activity"/>
    <property type="evidence" value="ECO:0007669"/>
    <property type="project" value="TreeGrafter"/>
</dbReference>
<dbReference type="InterPro" id="IPR037185">
    <property type="entry name" value="EmrE-like"/>
</dbReference>
<dbReference type="OrthoDB" id="9808638at2"/>
<reference evidence="10 11" key="1">
    <citation type="submission" date="2018-12" db="EMBL/GenBank/DDBJ databases">
        <authorList>
            <consortium name="Pathogen Informatics"/>
        </authorList>
    </citation>
    <scope>NUCLEOTIDE SEQUENCE [LARGE SCALE GENOMIC DNA]</scope>
    <source>
        <strain evidence="10 11">NCTC10297</strain>
    </source>
</reference>
<evidence type="ECO:0000256" key="9">
    <source>
        <dbReference type="SAM" id="Phobius"/>
    </source>
</evidence>
<dbReference type="KEGG" id="mcun:NCTC10297_00538"/>
<dbReference type="GO" id="GO:0015220">
    <property type="term" value="F:choline transmembrane transporter activity"/>
    <property type="evidence" value="ECO:0007669"/>
    <property type="project" value="TreeGrafter"/>
</dbReference>
<evidence type="ECO:0000313" key="11">
    <source>
        <dbReference type="Proteomes" id="UP000274100"/>
    </source>
</evidence>
<dbReference type="GO" id="GO:0015297">
    <property type="term" value="F:antiporter activity"/>
    <property type="evidence" value="ECO:0007669"/>
    <property type="project" value="TreeGrafter"/>
</dbReference>
<evidence type="ECO:0000256" key="8">
    <source>
        <dbReference type="RuleBase" id="RU003942"/>
    </source>
</evidence>
<dbReference type="GO" id="GO:1990961">
    <property type="term" value="P:xenobiotic detoxification by transmembrane export across the plasma membrane"/>
    <property type="evidence" value="ECO:0007669"/>
    <property type="project" value="UniProtKB-ARBA"/>
</dbReference>
<comment type="similarity">
    <text evidence="7 8">Belongs to the drug/metabolite transporter (DMT) superfamily. Small multidrug resistance (SMR) (TC 2.A.7.1) family.</text>
</comment>
<dbReference type="PANTHER" id="PTHR30561:SF1">
    <property type="entry name" value="MULTIDRUG TRANSPORTER EMRE"/>
    <property type="match status" value="1"/>
</dbReference>
<keyword evidence="3" id="KW-1003">Cell membrane</keyword>
<evidence type="ECO:0000256" key="2">
    <source>
        <dbReference type="ARBA" id="ARBA00022448"/>
    </source>
</evidence>
<dbReference type="InterPro" id="IPR000390">
    <property type="entry name" value="Small_drug/metabolite_transptr"/>
</dbReference>
<feature type="transmembrane region" description="Helical" evidence="9">
    <location>
        <begin position="85"/>
        <end position="104"/>
    </location>
</feature>
<dbReference type="Proteomes" id="UP000274100">
    <property type="component" value="Chromosome"/>
</dbReference>
<dbReference type="EMBL" id="LR134343">
    <property type="protein sequence ID" value="VEG12610.1"/>
    <property type="molecule type" value="Genomic_DNA"/>
</dbReference>
<keyword evidence="4 8" id="KW-0812">Transmembrane</keyword>
<organism evidence="10 11">
    <name type="scientific">Moraxella cuniculi</name>
    <dbReference type="NCBI Taxonomy" id="34061"/>
    <lineage>
        <taxon>Bacteria</taxon>
        <taxon>Pseudomonadati</taxon>
        <taxon>Pseudomonadota</taxon>
        <taxon>Gammaproteobacteria</taxon>
        <taxon>Moraxellales</taxon>
        <taxon>Moraxellaceae</taxon>
        <taxon>Moraxella</taxon>
    </lineage>
</organism>
<evidence type="ECO:0000256" key="5">
    <source>
        <dbReference type="ARBA" id="ARBA00022989"/>
    </source>
</evidence>
<dbReference type="FunFam" id="1.10.3730.20:FF:000001">
    <property type="entry name" value="Quaternary ammonium compound resistance transporter SugE"/>
    <property type="match status" value="1"/>
</dbReference>
<evidence type="ECO:0000256" key="7">
    <source>
        <dbReference type="ARBA" id="ARBA00038032"/>
    </source>
</evidence>
<name>A0A3S4UTF9_9GAMM</name>
<dbReference type="GO" id="GO:0005886">
    <property type="term" value="C:plasma membrane"/>
    <property type="evidence" value="ECO:0007669"/>
    <property type="project" value="UniProtKB-SubCell"/>
</dbReference>
<evidence type="ECO:0000313" key="10">
    <source>
        <dbReference type="EMBL" id="VEG12610.1"/>
    </source>
</evidence>
<comment type="subcellular location">
    <subcellularLocation>
        <location evidence="1 8">Cell membrane</location>
        <topology evidence="1 8">Multi-pass membrane protein</topology>
    </subcellularLocation>
</comment>
<protein>
    <submittedName>
        <fullName evidence="10">Methyl viologen resistance protein C</fullName>
    </submittedName>
</protein>
<evidence type="ECO:0000256" key="1">
    <source>
        <dbReference type="ARBA" id="ARBA00004651"/>
    </source>
</evidence>
<keyword evidence="5 9" id="KW-1133">Transmembrane helix</keyword>
<dbReference type="InterPro" id="IPR045324">
    <property type="entry name" value="Small_multidrug_res"/>
</dbReference>
<feature type="transmembrane region" description="Helical" evidence="9">
    <location>
        <begin position="58"/>
        <end position="79"/>
    </location>
</feature>
<keyword evidence="6 9" id="KW-0472">Membrane</keyword>
<gene>
    <name evidence="10" type="primary">emrE</name>
    <name evidence="10" type="ORF">NCTC10297_00538</name>
</gene>
<proteinExistence type="inferred from homology"/>
<dbReference type="PANTHER" id="PTHR30561">
    <property type="entry name" value="SMR FAMILY PROTON-DEPENDENT DRUG EFFLUX TRANSPORTER SUGE"/>
    <property type="match status" value="1"/>
</dbReference>
<evidence type="ECO:0000256" key="6">
    <source>
        <dbReference type="ARBA" id="ARBA00023136"/>
    </source>
</evidence>
<dbReference type="RefSeq" id="WP_126329901.1">
    <property type="nucleotide sequence ID" value="NZ_LR134343.1"/>
</dbReference>
<evidence type="ECO:0000256" key="3">
    <source>
        <dbReference type="ARBA" id="ARBA00022475"/>
    </source>
</evidence>
<dbReference type="Gene3D" id="1.10.3730.20">
    <property type="match status" value="1"/>
</dbReference>
<evidence type="ECO:0000256" key="4">
    <source>
        <dbReference type="ARBA" id="ARBA00022692"/>
    </source>
</evidence>
<accession>A0A3S4UTF9</accession>
<dbReference type="AlphaFoldDB" id="A0A3S4UTF9"/>
<keyword evidence="2" id="KW-0813">Transport</keyword>
<feature type="transmembrane region" description="Helical" evidence="9">
    <location>
        <begin position="33"/>
        <end position="51"/>
    </location>
</feature>
<dbReference type="SUPFAM" id="SSF103481">
    <property type="entry name" value="Multidrug resistance efflux transporter EmrE"/>
    <property type="match status" value="1"/>
</dbReference>
<dbReference type="GO" id="GO:0031460">
    <property type="term" value="P:glycine betaine transport"/>
    <property type="evidence" value="ECO:0007669"/>
    <property type="project" value="TreeGrafter"/>
</dbReference>